<evidence type="ECO:0000313" key="2">
    <source>
        <dbReference type="EMBL" id="MEE2053994.1"/>
    </source>
</evidence>
<comment type="caution">
    <text evidence="2">The sequence shown here is derived from an EMBL/GenBank/DDBJ whole genome shotgun (WGS) entry which is preliminary data.</text>
</comment>
<dbReference type="Pfam" id="PF01230">
    <property type="entry name" value="HIT"/>
    <property type="match status" value="1"/>
</dbReference>
<sequence>MDDTLREICTFCCEVEGGDDSNLFYDLGLARARSDYVVHETDHFAVMPCIGALTDWYLLIVSKRHTLSVGWLDDAERADLRTLIPQVTDLVRRRSGLDSLVFEHGSLDFRDKGGACYDHTHIHVVATDRDPQAFLSQIPAPVTMRPCPDWIGAARHLVEDRQRSYLALGTPGQDWIGTATGAPSQFFRRCLASWMGAEEGEWDWLTFPQTDRVQRMSSLLAAG</sequence>
<reference evidence="2 3" key="1">
    <citation type="submission" date="2023-07" db="EMBL/GenBank/DDBJ databases">
        <authorList>
            <person name="Girao M."/>
            <person name="Carvalho M.F."/>
        </authorList>
    </citation>
    <scope>NUCLEOTIDE SEQUENCE [LARGE SCALE GENOMIC DNA]</scope>
    <source>
        <strain evidence="2 3">66/93</strain>
    </source>
</reference>
<dbReference type="InterPro" id="IPR036265">
    <property type="entry name" value="HIT-like_sf"/>
</dbReference>
<dbReference type="RefSeq" id="WP_330160898.1">
    <property type="nucleotide sequence ID" value="NZ_BAAAJA010000035.1"/>
</dbReference>
<dbReference type="Gene3D" id="3.30.428.10">
    <property type="entry name" value="HIT-like"/>
    <property type="match status" value="1"/>
</dbReference>
<proteinExistence type="predicted"/>
<dbReference type="SUPFAM" id="SSF54197">
    <property type="entry name" value="HIT-like"/>
    <property type="match status" value="1"/>
</dbReference>
<name>A0ABU7KXI7_9ACTN</name>
<gene>
    <name evidence="2" type="ORF">Q8A49_26175</name>
</gene>
<evidence type="ECO:0000313" key="3">
    <source>
        <dbReference type="Proteomes" id="UP001348641"/>
    </source>
</evidence>
<accession>A0ABU7KXI7</accession>
<protein>
    <submittedName>
        <fullName evidence="2">HIT domain protein</fullName>
    </submittedName>
</protein>
<dbReference type="EMBL" id="JAUUCC010000091">
    <property type="protein sequence ID" value="MEE2053994.1"/>
    <property type="molecule type" value="Genomic_DNA"/>
</dbReference>
<dbReference type="InterPro" id="IPR011146">
    <property type="entry name" value="HIT-like"/>
</dbReference>
<evidence type="ECO:0000259" key="1">
    <source>
        <dbReference type="Pfam" id="PF01230"/>
    </source>
</evidence>
<feature type="domain" description="HIT" evidence="1">
    <location>
        <begin position="35"/>
        <end position="128"/>
    </location>
</feature>
<dbReference type="Proteomes" id="UP001348641">
    <property type="component" value="Unassembled WGS sequence"/>
</dbReference>
<organism evidence="2 3">
    <name type="scientific">Nocardiopsis tropica</name>
    <dbReference type="NCBI Taxonomy" id="109330"/>
    <lineage>
        <taxon>Bacteria</taxon>
        <taxon>Bacillati</taxon>
        <taxon>Actinomycetota</taxon>
        <taxon>Actinomycetes</taxon>
        <taxon>Streptosporangiales</taxon>
        <taxon>Nocardiopsidaceae</taxon>
        <taxon>Nocardiopsis</taxon>
    </lineage>
</organism>